<keyword evidence="4" id="KW-0326">Glycosidase</keyword>
<dbReference type="GO" id="GO:0006013">
    <property type="term" value="P:mannose metabolic process"/>
    <property type="evidence" value="ECO:0007669"/>
    <property type="project" value="InterPro"/>
</dbReference>
<dbReference type="GO" id="GO:0009313">
    <property type="term" value="P:oligosaccharide catabolic process"/>
    <property type="evidence" value="ECO:0007669"/>
    <property type="project" value="TreeGrafter"/>
</dbReference>
<feature type="domain" description="Glycoside hydrolase family 38 central" evidence="5">
    <location>
        <begin position="198"/>
        <end position="270"/>
    </location>
</feature>
<dbReference type="FunFam" id="1.20.1270.50:FF:000004">
    <property type="entry name" value="alpha-mannosidase 2C1 isoform X1"/>
    <property type="match status" value="1"/>
</dbReference>
<dbReference type="InterPro" id="IPR000602">
    <property type="entry name" value="Glyco_hydro_38_N"/>
</dbReference>
<dbReference type="InterPro" id="IPR011330">
    <property type="entry name" value="Glyco_hydro/deAcase_b/a-brl"/>
</dbReference>
<keyword evidence="3" id="KW-0378">Hydrolase</keyword>
<dbReference type="SMART" id="SM00872">
    <property type="entry name" value="Alpha-mann_mid"/>
    <property type="match status" value="1"/>
</dbReference>
<evidence type="ECO:0000256" key="1">
    <source>
        <dbReference type="ARBA" id="ARBA00009792"/>
    </source>
</evidence>
<dbReference type="Pfam" id="PF01074">
    <property type="entry name" value="Glyco_hydro_38N"/>
    <property type="match status" value="1"/>
</dbReference>
<dbReference type="PANTHER" id="PTHR46017:SF1">
    <property type="entry name" value="ALPHA-MANNOSIDASE 2C1"/>
    <property type="match status" value="1"/>
</dbReference>
<name>A0A6J6HF32_9ZZZZ</name>
<proteinExistence type="inferred from homology"/>
<dbReference type="Gene3D" id="1.20.1270.50">
    <property type="entry name" value="Glycoside hydrolase family 38, central domain"/>
    <property type="match status" value="1"/>
</dbReference>
<dbReference type="SUPFAM" id="SSF88713">
    <property type="entry name" value="Glycoside hydrolase/deacetylase"/>
    <property type="match status" value="1"/>
</dbReference>
<dbReference type="InterPro" id="IPR027291">
    <property type="entry name" value="Glyco_hydro_38_N_sf"/>
</dbReference>
<evidence type="ECO:0000256" key="2">
    <source>
        <dbReference type="ARBA" id="ARBA00022723"/>
    </source>
</evidence>
<gene>
    <name evidence="6" type="ORF">UFOPK1808_01339</name>
</gene>
<reference evidence="6" key="1">
    <citation type="submission" date="2020-05" db="EMBL/GenBank/DDBJ databases">
        <authorList>
            <person name="Chiriac C."/>
            <person name="Salcher M."/>
            <person name="Ghai R."/>
            <person name="Kavagutti S V."/>
        </authorList>
    </citation>
    <scope>NUCLEOTIDE SEQUENCE</scope>
</reference>
<evidence type="ECO:0000259" key="5">
    <source>
        <dbReference type="SMART" id="SM00872"/>
    </source>
</evidence>
<dbReference type="Pfam" id="PF07748">
    <property type="entry name" value="Glyco_hydro_38C"/>
    <property type="match status" value="1"/>
</dbReference>
<comment type="similarity">
    <text evidence="1">Belongs to the glycosyl hydrolase 38 family.</text>
</comment>
<keyword evidence="2" id="KW-0479">Metal-binding</keyword>
<sequence>MREGRWEVVGGMWVETDLNLPSGESLLRQLVQGQRSFTEWFGLTCNGAFLPDDFGYPGSLPQIVSHAGCQWFFTQKLSWNETNKFPHHTFWWEGIDGTKVFTHFSPVDTYNALLTPSQLRFAEHNYQDHVGSSHSLVLYGHGDGGGGPTQTMIDRGRLAADLNGVPRVTFGTVSGFFADSQEEYGTTAPTWVGEMYFEKHRGTYSTQVGTKQGNRSSERLLHELELWSALAGVRPTGIDELWQRVLTQQFHDIIPGSSIAWVHDDAEAEHAAIAGEIESLLVRIIPVATGETHIANPAPVPLCGVVDVDAVPMWVEALPFGAAIPSTTLPVEVPAVSVVNHDDTITLTNDTLTVVVHPDGTIGTISNGARNLLPDGQRAQFVLKQDTPAEYDAWDIDMTDANAPAIPLRAIAPPVVVESSPLRVIVECALETEASRFTVRYTLRAGASQLDVSIDADWHEQEQRLQWVLPTDMRSLTAACGTQFGHVMRARHSNTSWDIARFEVCAHRYVAISEPTFGAALMADGPRGYDIRGDALRLTVLRSPRFPDPQADLGQQHLEWAVLLTSGDPLANNIEHTAALMAHPVRIFDGAPRLSPTHISLDVPGAMISAIKPADDGSDDVIVRVWETRGGRTHGSLQIAGNSATLCDALETPSEHQLLPNGDDSFAITLQPFQIATLRITPK</sequence>
<dbReference type="InterPro" id="IPR011682">
    <property type="entry name" value="Glyco_hydro_38_C"/>
</dbReference>
<accession>A0A6J6HF32</accession>
<organism evidence="6">
    <name type="scientific">freshwater metagenome</name>
    <dbReference type="NCBI Taxonomy" id="449393"/>
    <lineage>
        <taxon>unclassified sequences</taxon>
        <taxon>metagenomes</taxon>
        <taxon>ecological metagenomes</taxon>
    </lineage>
</organism>
<dbReference type="GO" id="GO:0046872">
    <property type="term" value="F:metal ion binding"/>
    <property type="evidence" value="ECO:0007669"/>
    <property type="project" value="UniProtKB-KW"/>
</dbReference>
<dbReference type="PANTHER" id="PTHR46017">
    <property type="entry name" value="ALPHA-MANNOSIDASE 2C1"/>
    <property type="match status" value="1"/>
</dbReference>
<dbReference type="Gene3D" id="3.20.110.10">
    <property type="entry name" value="Glycoside hydrolase 38, N terminal domain"/>
    <property type="match status" value="1"/>
</dbReference>
<dbReference type="InterPro" id="IPR011013">
    <property type="entry name" value="Gal_mutarotase_sf_dom"/>
</dbReference>
<dbReference type="SUPFAM" id="SSF88688">
    <property type="entry name" value="Families 57/38 glycoside transferase middle domain"/>
    <property type="match status" value="1"/>
</dbReference>
<dbReference type="InterPro" id="IPR041147">
    <property type="entry name" value="GH38_C"/>
</dbReference>
<dbReference type="InterPro" id="IPR015341">
    <property type="entry name" value="Glyco_hydro_38_cen"/>
</dbReference>
<dbReference type="GO" id="GO:0030246">
    <property type="term" value="F:carbohydrate binding"/>
    <property type="evidence" value="ECO:0007669"/>
    <property type="project" value="InterPro"/>
</dbReference>
<dbReference type="Pfam" id="PF09261">
    <property type="entry name" value="Alpha-mann_mid"/>
    <property type="match status" value="1"/>
</dbReference>
<evidence type="ECO:0000256" key="4">
    <source>
        <dbReference type="ARBA" id="ARBA00023295"/>
    </source>
</evidence>
<dbReference type="InterPro" id="IPR028995">
    <property type="entry name" value="Glyco_hydro_57/38_cen_sf"/>
</dbReference>
<dbReference type="EMBL" id="CAEZUL010000205">
    <property type="protein sequence ID" value="CAB4610559.1"/>
    <property type="molecule type" value="Genomic_DNA"/>
</dbReference>
<dbReference type="Gene3D" id="2.70.98.30">
    <property type="entry name" value="Golgi alpha-mannosidase II, domain 4"/>
    <property type="match status" value="1"/>
</dbReference>
<dbReference type="GO" id="GO:0004559">
    <property type="term" value="F:alpha-mannosidase activity"/>
    <property type="evidence" value="ECO:0007669"/>
    <property type="project" value="InterPro"/>
</dbReference>
<dbReference type="InterPro" id="IPR037094">
    <property type="entry name" value="Glyco_hydro_38_cen_sf"/>
</dbReference>
<protein>
    <submittedName>
        <fullName evidence="6">Unannotated protein</fullName>
    </submittedName>
</protein>
<dbReference type="Pfam" id="PF17677">
    <property type="entry name" value="Glyco_hydro38C2"/>
    <property type="match status" value="1"/>
</dbReference>
<dbReference type="AlphaFoldDB" id="A0A6J6HF32"/>
<evidence type="ECO:0000313" key="6">
    <source>
        <dbReference type="EMBL" id="CAB4610559.1"/>
    </source>
</evidence>
<dbReference type="SUPFAM" id="SSF74650">
    <property type="entry name" value="Galactose mutarotase-like"/>
    <property type="match status" value="1"/>
</dbReference>
<evidence type="ECO:0000256" key="3">
    <source>
        <dbReference type="ARBA" id="ARBA00022801"/>
    </source>
</evidence>